<evidence type="ECO:0000313" key="1">
    <source>
        <dbReference type="EMBL" id="POM60274.1"/>
    </source>
</evidence>
<gene>
    <name evidence="1" type="ORF">PHPALM_30888</name>
</gene>
<name>A0A2P4X3Z5_9STRA</name>
<proteinExistence type="predicted"/>
<protein>
    <submittedName>
        <fullName evidence="1">Uncharacterized protein</fullName>
    </submittedName>
</protein>
<keyword evidence="2" id="KW-1185">Reference proteome</keyword>
<evidence type="ECO:0000313" key="2">
    <source>
        <dbReference type="Proteomes" id="UP000237271"/>
    </source>
</evidence>
<organism evidence="1 2">
    <name type="scientific">Phytophthora palmivora</name>
    <dbReference type="NCBI Taxonomy" id="4796"/>
    <lineage>
        <taxon>Eukaryota</taxon>
        <taxon>Sar</taxon>
        <taxon>Stramenopiles</taxon>
        <taxon>Oomycota</taxon>
        <taxon>Peronosporomycetes</taxon>
        <taxon>Peronosporales</taxon>
        <taxon>Peronosporaceae</taxon>
        <taxon>Phytophthora</taxon>
    </lineage>
</organism>
<dbReference type="EMBL" id="NCKW01016903">
    <property type="protein sequence ID" value="POM60274.1"/>
    <property type="molecule type" value="Genomic_DNA"/>
</dbReference>
<dbReference type="Proteomes" id="UP000237271">
    <property type="component" value="Unassembled WGS sequence"/>
</dbReference>
<comment type="caution">
    <text evidence="1">The sequence shown here is derived from an EMBL/GenBank/DDBJ whole genome shotgun (WGS) entry which is preliminary data.</text>
</comment>
<dbReference type="AlphaFoldDB" id="A0A2P4X3Z5"/>
<accession>A0A2P4X3Z5</accession>
<sequence length="107" mass="12123">MESAKYNHSQQVLDVLTAYLILHYLLITNLQADGQAVWRLGSFSDKAPGMVFAPCGLSSNDPETSLEQVTTSITGQSNQSKIIHHQHRVIDQLMEHMKRQDERMDNL</sequence>
<reference evidence="1 2" key="1">
    <citation type="journal article" date="2017" name="Genome Biol. Evol.">
        <title>Phytophthora megakarya and P. palmivora, closely related causal agents of cacao black pod rot, underwent increases in genome sizes and gene numbers by different mechanisms.</title>
        <authorList>
            <person name="Ali S.S."/>
            <person name="Shao J."/>
            <person name="Lary D.J."/>
            <person name="Kronmiller B."/>
            <person name="Shen D."/>
            <person name="Strem M.D."/>
            <person name="Amoako-Attah I."/>
            <person name="Akrofi A.Y."/>
            <person name="Begoude B.A."/>
            <person name="Ten Hoopen G.M."/>
            <person name="Coulibaly K."/>
            <person name="Kebe B.I."/>
            <person name="Melnick R.L."/>
            <person name="Guiltinan M.J."/>
            <person name="Tyler B.M."/>
            <person name="Meinhardt L.W."/>
            <person name="Bailey B.A."/>
        </authorList>
    </citation>
    <scope>NUCLEOTIDE SEQUENCE [LARGE SCALE GENOMIC DNA]</scope>
    <source>
        <strain evidence="2">sbr112.9</strain>
    </source>
</reference>